<keyword evidence="7" id="KW-1185">Reference proteome</keyword>
<dbReference type="PANTHER" id="PTHR31744">
    <property type="entry name" value="PROTEIN CUP-SHAPED COTYLEDON 2-RELATED"/>
    <property type="match status" value="1"/>
</dbReference>
<evidence type="ECO:0000256" key="4">
    <source>
        <dbReference type="SAM" id="MobiDB-lite"/>
    </source>
</evidence>
<keyword evidence="2" id="KW-0804">Transcription</keyword>
<dbReference type="Gene3D" id="2.170.150.80">
    <property type="entry name" value="NAC domain"/>
    <property type="match status" value="1"/>
</dbReference>
<organism evidence="6 7">
    <name type="scientific">Sphagnum troendelagicum</name>
    <dbReference type="NCBI Taxonomy" id="128251"/>
    <lineage>
        <taxon>Eukaryota</taxon>
        <taxon>Viridiplantae</taxon>
        <taxon>Streptophyta</taxon>
        <taxon>Embryophyta</taxon>
        <taxon>Bryophyta</taxon>
        <taxon>Sphagnophytina</taxon>
        <taxon>Sphagnopsida</taxon>
        <taxon>Sphagnales</taxon>
        <taxon>Sphagnaceae</taxon>
        <taxon>Sphagnum</taxon>
    </lineage>
</organism>
<name>A0ABP0TFC5_9BRYO</name>
<feature type="region of interest" description="Disordered" evidence="4">
    <location>
        <begin position="185"/>
        <end position="219"/>
    </location>
</feature>
<evidence type="ECO:0000313" key="7">
    <source>
        <dbReference type="Proteomes" id="UP001497512"/>
    </source>
</evidence>
<keyword evidence="1" id="KW-0805">Transcription regulation</keyword>
<evidence type="ECO:0000256" key="2">
    <source>
        <dbReference type="ARBA" id="ARBA00023163"/>
    </source>
</evidence>
<keyword evidence="3" id="KW-0539">Nucleus</keyword>
<proteinExistence type="predicted"/>
<sequence length="544" mass="60379">MIQGTYLLFKVHAISEVDLNKCEPWDLPEKAKMGEKEWYFFSLRDRKYPTGMRTNRATEAGYWKATGKDKDVVTTSSSSTNPARRGASGMTPRLIGMKKTLVFYLGRAPKGEKTNWIMHEYRSEDDTITTLHHHHHHHSPRLSRDEWVVCRIFQKNVGSNKKPFFFAGDIRSSSNITSYNQVNDAHSSLPASRGDLHEEGEEEEEEEDHSPNPTVTDGGVCATDCETCSRMKHGKGKSKRPMYEIVGRENASSSTSMPNPVEQQKIMPNIAGQENPTSASTPTQEENATLMKEALDKSLTHDYLSNMLKEDSIKKSTEEPAFRMTKRQRPLLPKWNAEQSTAWTALGIPATASASGLQQMSQFRPNRLFWQQPSKISSFPTWQYPLPSHMPTMAPTPARMAHPGQMSSVPLPVSASIPAAPNHPIAPFSFFPSATVQPSDYCNGSGVGSLKMELAGAATSDRVSLAHRTMVLKPLTKVATMKQLEGLGRRICQQGLESVQQPRNPKFSLEDISATLEGSNVVSGVQRLPSSLVVEDLRKTPLAA</sequence>
<evidence type="ECO:0000313" key="6">
    <source>
        <dbReference type="EMBL" id="CAK9194977.1"/>
    </source>
</evidence>
<dbReference type="InterPro" id="IPR003441">
    <property type="entry name" value="NAC-dom"/>
</dbReference>
<dbReference type="SUPFAM" id="SSF101941">
    <property type="entry name" value="NAC domain"/>
    <property type="match status" value="1"/>
</dbReference>
<reference evidence="6" key="1">
    <citation type="submission" date="2024-02" db="EMBL/GenBank/DDBJ databases">
        <authorList>
            <consortium name="ELIXIR-Norway"/>
            <consortium name="Elixir Norway"/>
        </authorList>
    </citation>
    <scope>NUCLEOTIDE SEQUENCE</scope>
</reference>
<dbReference type="Proteomes" id="UP001497512">
    <property type="component" value="Chromosome 10"/>
</dbReference>
<feature type="compositionally biased region" description="Acidic residues" evidence="4">
    <location>
        <begin position="198"/>
        <end position="208"/>
    </location>
</feature>
<gene>
    <name evidence="6" type="ORF">CSSPTR1EN2_LOCUS2794</name>
</gene>
<evidence type="ECO:0000256" key="3">
    <source>
        <dbReference type="ARBA" id="ARBA00023242"/>
    </source>
</evidence>
<dbReference type="EMBL" id="OZ019902">
    <property type="protein sequence ID" value="CAK9194977.1"/>
    <property type="molecule type" value="Genomic_DNA"/>
</dbReference>
<evidence type="ECO:0000259" key="5">
    <source>
        <dbReference type="PROSITE" id="PS51005"/>
    </source>
</evidence>
<dbReference type="InterPro" id="IPR036093">
    <property type="entry name" value="NAC_dom_sf"/>
</dbReference>
<feature type="domain" description="NAC" evidence="5">
    <location>
        <begin position="1"/>
        <end position="155"/>
    </location>
</feature>
<evidence type="ECO:0000256" key="1">
    <source>
        <dbReference type="ARBA" id="ARBA00023015"/>
    </source>
</evidence>
<accession>A0ABP0TFC5</accession>
<dbReference type="PANTHER" id="PTHR31744:SF92">
    <property type="entry name" value="NAC DOMAIN-CONTAINING PROTEIN 87"/>
    <property type="match status" value="1"/>
</dbReference>
<dbReference type="Pfam" id="PF02365">
    <property type="entry name" value="NAM"/>
    <property type="match status" value="1"/>
</dbReference>
<protein>
    <recommendedName>
        <fullName evidence="5">NAC domain-containing protein</fullName>
    </recommendedName>
</protein>
<dbReference type="PROSITE" id="PS51005">
    <property type="entry name" value="NAC"/>
    <property type="match status" value="1"/>
</dbReference>